<keyword evidence="3" id="KW-0732">Signal</keyword>
<feature type="signal peptide" evidence="3">
    <location>
        <begin position="1"/>
        <end position="22"/>
    </location>
</feature>
<keyword evidence="2" id="KW-0472">Membrane</keyword>
<keyword evidence="2" id="KW-1133">Transmembrane helix</keyword>
<name>A0A2T9Z0E4_9FUNG</name>
<organism evidence="4 5">
    <name type="scientific">Furculomyces boomerangus</name>
    <dbReference type="NCBI Taxonomy" id="61424"/>
    <lineage>
        <taxon>Eukaryota</taxon>
        <taxon>Fungi</taxon>
        <taxon>Fungi incertae sedis</taxon>
        <taxon>Zoopagomycota</taxon>
        <taxon>Kickxellomycotina</taxon>
        <taxon>Harpellomycetes</taxon>
        <taxon>Harpellales</taxon>
        <taxon>Harpellaceae</taxon>
        <taxon>Furculomyces</taxon>
    </lineage>
</organism>
<sequence>MNLHKLQLFFAILSSILCLVLSQNLSTSTMTITQSDDNPNTEIEPGTTNNVVIFRTTVTSTRFTTLVPTKTPTSISLNPDNLPSTTSTQTQKPSGSGGMNPTTRNIIIIVVCIVVALIGVVIAMLFIRKKKQQNNRESLSEFPEYNNYNESTMTGAKFPSSAIQKPPNNMNTQQNVFLHELDEA</sequence>
<accession>A0A2T9Z0E4</accession>
<gene>
    <name evidence="4" type="ORF">BB559_001803</name>
</gene>
<evidence type="ECO:0000256" key="1">
    <source>
        <dbReference type="SAM" id="MobiDB-lite"/>
    </source>
</evidence>
<dbReference type="AlphaFoldDB" id="A0A2T9Z0E4"/>
<feature type="compositionally biased region" description="Low complexity" evidence="1">
    <location>
        <begin position="83"/>
        <end position="94"/>
    </location>
</feature>
<comment type="caution">
    <text evidence="4">The sequence shown here is derived from an EMBL/GenBank/DDBJ whole genome shotgun (WGS) entry which is preliminary data.</text>
</comment>
<evidence type="ECO:0000256" key="3">
    <source>
        <dbReference type="SAM" id="SignalP"/>
    </source>
</evidence>
<feature type="region of interest" description="Disordered" evidence="1">
    <location>
        <begin position="69"/>
        <end position="99"/>
    </location>
</feature>
<feature type="transmembrane region" description="Helical" evidence="2">
    <location>
        <begin position="106"/>
        <end position="127"/>
    </location>
</feature>
<keyword evidence="2" id="KW-0812">Transmembrane</keyword>
<evidence type="ECO:0008006" key="6">
    <source>
        <dbReference type="Google" id="ProtNLM"/>
    </source>
</evidence>
<reference evidence="4 5" key="1">
    <citation type="journal article" date="2018" name="MBio">
        <title>Comparative Genomics Reveals the Core Gene Toolbox for the Fungus-Insect Symbiosis.</title>
        <authorList>
            <person name="Wang Y."/>
            <person name="Stata M."/>
            <person name="Wang W."/>
            <person name="Stajich J.E."/>
            <person name="White M.M."/>
            <person name="Moncalvo J.M."/>
        </authorList>
    </citation>
    <scope>NUCLEOTIDE SEQUENCE [LARGE SCALE GENOMIC DNA]</scope>
    <source>
        <strain evidence="4 5">AUS-77-4</strain>
    </source>
</reference>
<feature type="chain" id="PRO_5015488808" description="Mid2 domain-containing protein" evidence="3">
    <location>
        <begin position="23"/>
        <end position="184"/>
    </location>
</feature>
<proteinExistence type="predicted"/>
<feature type="compositionally biased region" description="Polar residues" evidence="1">
    <location>
        <begin position="70"/>
        <end position="82"/>
    </location>
</feature>
<keyword evidence="5" id="KW-1185">Reference proteome</keyword>
<evidence type="ECO:0000313" key="4">
    <source>
        <dbReference type="EMBL" id="PVU98061.1"/>
    </source>
</evidence>
<protein>
    <recommendedName>
        <fullName evidence="6">Mid2 domain-containing protein</fullName>
    </recommendedName>
</protein>
<evidence type="ECO:0000256" key="2">
    <source>
        <dbReference type="SAM" id="Phobius"/>
    </source>
</evidence>
<evidence type="ECO:0000313" key="5">
    <source>
        <dbReference type="Proteomes" id="UP000245699"/>
    </source>
</evidence>
<dbReference type="EMBL" id="MBFT01000091">
    <property type="protein sequence ID" value="PVU98061.1"/>
    <property type="molecule type" value="Genomic_DNA"/>
</dbReference>
<dbReference type="Proteomes" id="UP000245699">
    <property type="component" value="Unassembled WGS sequence"/>
</dbReference>